<evidence type="ECO:0000313" key="7">
    <source>
        <dbReference type="Proteomes" id="UP000264310"/>
    </source>
</evidence>
<dbReference type="OrthoDB" id="9768668at2"/>
<evidence type="ECO:0000256" key="4">
    <source>
        <dbReference type="PIRSR" id="PIRSR000390-2"/>
    </source>
</evidence>
<dbReference type="InterPro" id="IPR000653">
    <property type="entry name" value="DegT/StrS_aminotransferase"/>
</dbReference>
<comment type="caution">
    <text evidence="6">The sequence shown here is derived from an EMBL/GenBank/DDBJ whole genome shotgun (WGS) entry which is preliminary data.</text>
</comment>
<dbReference type="SUPFAM" id="SSF53383">
    <property type="entry name" value="PLP-dependent transferases"/>
    <property type="match status" value="1"/>
</dbReference>
<dbReference type="GO" id="GO:0008483">
    <property type="term" value="F:transaminase activity"/>
    <property type="evidence" value="ECO:0007669"/>
    <property type="project" value="TreeGrafter"/>
</dbReference>
<reference evidence="6 7" key="1">
    <citation type="submission" date="2018-08" db="EMBL/GenBank/DDBJ databases">
        <title>Fulvimarina sp. 85, whole genome shotgun sequence.</title>
        <authorList>
            <person name="Tuo L."/>
        </authorList>
    </citation>
    <scope>NUCLEOTIDE SEQUENCE [LARGE SCALE GENOMIC DNA]</scope>
    <source>
        <strain evidence="6 7">85</strain>
    </source>
</reference>
<dbReference type="Pfam" id="PF01041">
    <property type="entry name" value="DegT_DnrJ_EryC1"/>
    <property type="match status" value="1"/>
</dbReference>
<evidence type="ECO:0000256" key="5">
    <source>
        <dbReference type="RuleBase" id="RU004508"/>
    </source>
</evidence>
<dbReference type="Gene3D" id="3.90.1150.10">
    <property type="entry name" value="Aspartate Aminotransferase, domain 1"/>
    <property type="match status" value="1"/>
</dbReference>
<keyword evidence="1 4" id="KW-0663">Pyridoxal phosphate</keyword>
<feature type="active site" description="Proton acceptor" evidence="3">
    <location>
        <position position="188"/>
    </location>
</feature>
<sequence>MNDLKRIATDFGDDVMAPALEAMRSGWWLNGTRTKAFCEAFGSYVGAAHCIGVANGTDALEIAFRALLAVRAPKGREVVTVANAGGYSAVAARLAGLTPVYADIEEASQLVSIDSVLSCVGVETACVVITHLYGGAVDVPRLRERLDAAGHSHVAIVEDCAQAHGARVDGRRVGSLGTIATFSFYPTKNLGAFGDAGCVVTNDADLATAVDRLRQYGWTAKYEIEHPFGRNSRMDEVQAAILMALLPGLDAANERRVAILDRYSEAAGKTVRPVRPAGDTVAHLAVVLAEDREGLRRAMTDAGVATDIHYPILDVDQPAWKNLPFREAPGGLVVCRESLPRLLTLPCFPTMREDEIGSVCRVLSAWT</sequence>
<dbReference type="Gene3D" id="3.40.640.10">
    <property type="entry name" value="Type I PLP-dependent aspartate aminotransferase-like (Major domain)"/>
    <property type="match status" value="1"/>
</dbReference>
<dbReference type="InterPro" id="IPR015421">
    <property type="entry name" value="PyrdxlP-dep_Trfase_major"/>
</dbReference>
<gene>
    <name evidence="6" type="ORF">DYI37_11620</name>
</gene>
<accession>A0A371X324</accession>
<protein>
    <submittedName>
        <fullName evidence="6">Erythromycin biosynthesis sensory transduction protein eryC1</fullName>
    </submittedName>
</protein>
<evidence type="ECO:0000313" key="6">
    <source>
        <dbReference type="EMBL" id="RFC63645.1"/>
    </source>
</evidence>
<feature type="modified residue" description="N6-(pyridoxal phosphate)lysine" evidence="4">
    <location>
        <position position="188"/>
    </location>
</feature>
<evidence type="ECO:0000256" key="1">
    <source>
        <dbReference type="ARBA" id="ARBA00022898"/>
    </source>
</evidence>
<dbReference type="InterPro" id="IPR015422">
    <property type="entry name" value="PyrdxlP-dep_Trfase_small"/>
</dbReference>
<organism evidence="6 7">
    <name type="scientific">Fulvimarina endophytica</name>
    <dbReference type="NCBI Taxonomy" id="2293836"/>
    <lineage>
        <taxon>Bacteria</taxon>
        <taxon>Pseudomonadati</taxon>
        <taxon>Pseudomonadota</taxon>
        <taxon>Alphaproteobacteria</taxon>
        <taxon>Hyphomicrobiales</taxon>
        <taxon>Aurantimonadaceae</taxon>
        <taxon>Fulvimarina</taxon>
    </lineage>
</organism>
<proteinExistence type="inferred from homology"/>
<dbReference type="EMBL" id="QURL01000004">
    <property type="protein sequence ID" value="RFC63645.1"/>
    <property type="molecule type" value="Genomic_DNA"/>
</dbReference>
<dbReference type="PIRSF" id="PIRSF000390">
    <property type="entry name" value="PLP_StrS"/>
    <property type="match status" value="1"/>
</dbReference>
<dbReference type="PANTHER" id="PTHR30244">
    <property type="entry name" value="TRANSAMINASE"/>
    <property type="match status" value="1"/>
</dbReference>
<evidence type="ECO:0000256" key="2">
    <source>
        <dbReference type="ARBA" id="ARBA00037999"/>
    </source>
</evidence>
<keyword evidence="7" id="KW-1185">Reference proteome</keyword>
<comment type="similarity">
    <text evidence="2 5">Belongs to the DegT/DnrJ/EryC1 family.</text>
</comment>
<dbReference type="RefSeq" id="WP_116683375.1">
    <property type="nucleotide sequence ID" value="NZ_QURL01000004.1"/>
</dbReference>
<dbReference type="InterPro" id="IPR015424">
    <property type="entry name" value="PyrdxlP-dep_Trfase"/>
</dbReference>
<name>A0A371X324_9HYPH</name>
<dbReference type="GO" id="GO:0030170">
    <property type="term" value="F:pyridoxal phosphate binding"/>
    <property type="evidence" value="ECO:0007669"/>
    <property type="project" value="TreeGrafter"/>
</dbReference>
<dbReference type="Proteomes" id="UP000264310">
    <property type="component" value="Unassembled WGS sequence"/>
</dbReference>
<dbReference type="AlphaFoldDB" id="A0A371X324"/>
<evidence type="ECO:0000256" key="3">
    <source>
        <dbReference type="PIRSR" id="PIRSR000390-1"/>
    </source>
</evidence>
<dbReference type="PANTHER" id="PTHR30244:SF36">
    <property type="entry name" value="3-OXO-GLUCOSE-6-PHOSPHATE:GLUTAMATE AMINOTRANSFERASE"/>
    <property type="match status" value="1"/>
</dbReference>
<dbReference type="GO" id="GO:0000271">
    <property type="term" value="P:polysaccharide biosynthetic process"/>
    <property type="evidence" value="ECO:0007669"/>
    <property type="project" value="TreeGrafter"/>
</dbReference>